<comment type="subunit">
    <text evidence="6">Heterotetramer.</text>
</comment>
<proteinExistence type="inferred from homology"/>
<dbReference type="OrthoDB" id="10254665at2759"/>
<sequence>MNEEFVLETKGKNRLIISPNQYCFIKLPSSGIKIVQLRPDGVISLGKFGCFEVNSVLNHPYGETFEIIENKQARAIYTDAFEAGNDDEDLEEENISEAEISSKLLSTDKENKSRLDNRDVNDIGSGVQKLTSVEIELLKKDSELSNKGKGIIEKLIESHTNFNKKTVHSQEKYVKRKQQKFLKVFTIEYLSASNLLRFYTSKDFGKIHELSEESLGLMISLADVRPGGRYLVVDECLGLIVYTMMERMNLQGEIVLIHENEHANLISLKYSDYSEEEIKKFVKTINWLQFFEPDNEKIKFPIKSETEISLLTAQKRSNYYRHKRNAEITNSVIDNVKRGQFDGLIMASTLYLPKLLPKIVDKIGGSRAIVCYSNNKELLNETNHVLLNDVRVINSKILETRVRPYQSIPGKLHPLMTIRSGGGYLLWGLRVIPGDKIKATGRGNKKSKDIKEKEAEKQEEKKVKDAKIEGKDDLERELKKPKIE</sequence>
<comment type="function">
    <text evidence="6">Substrate-binding subunit of tRNA (adenine-N1-)-methyltransferase, which catalyzes the formation of N1-methyladenine at position 58 (m1A58) in initiator methionyl-tRNA.</text>
</comment>
<dbReference type="GO" id="GO:0030488">
    <property type="term" value="P:tRNA methylation"/>
    <property type="evidence" value="ECO:0007669"/>
    <property type="project" value="EnsemblFungi"/>
</dbReference>
<dbReference type="PANTHER" id="PTHR12945:SF0">
    <property type="entry name" value="TRNA (ADENINE(58)-N(1))-METHYLTRANSFERASE NON-CATALYTIC SUBUNIT TRM6"/>
    <property type="match status" value="1"/>
</dbReference>
<dbReference type="STRING" id="1344418.A0A1D2VD61"/>
<comment type="subcellular location">
    <subcellularLocation>
        <location evidence="1 6">Nucleus</location>
    </subcellularLocation>
</comment>
<dbReference type="GO" id="GO:0005634">
    <property type="term" value="C:nucleus"/>
    <property type="evidence" value="ECO:0007669"/>
    <property type="project" value="UniProtKB-SubCell"/>
</dbReference>
<evidence type="ECO:0000256" key="7">
    <source>
        <dbReference type="SAM" id="MobiDB-lite"/>
    </source>
</evidence>
<reference evidence="9" key="1">
    <citation type="submission" date="2016-05" db="EMBL/GenBank/DDBJ databases">
        <title>Comparative genomics of biotechnologically important yeasts.</title>
        <authorList>
            <consortium name="DOE Joint Genome Institute"/>
            <person name="Riley R."/>
            <person name="Haridas S."/>
            <person name="Wolfe K.H."/>
            <person name="Lopes M.R."/>
            <person name="Hittinger C.T."/>
            <person name="Goker M."/>
            <person name="Salamov A."/>
            <person name="Wisecaver J."/>
            <person name="Long T.M."/>
            <person name="Aerts A.L."/>
            <person name="Barry K."/>
            <person name="Choi C."/>
            <person name="Clum A."/>
            <person name="Coughlan A.Y."/>
            <person name="Deshpande S."/>
            <person name="Douglass A.P."/>
            <person name="Hanson S.J."/>
            <person name="Klenk H.-P."/>
            <person name="Labutti K."/>
            <person name="Lapidus A."/>
            <person name="Lindquist E."/>
            <person name="Lipzen A."/>
            <person name="Meier-Kolthoff J.P."/>
            <person name="Ohm R.A."/>
            <person name="Otillar R.P."/>
            <person name="Pangilinan J."/>
            <person name="Peng Y."/>
            <person name="Rokas A."/>
            <person name="Rosa C.A."/>
            <person name="Scheuner C."/>
            <person name="Sibirny A.A."/>
            <person name="Slot J.C."/>
            <person name="Stielow J.B."/>
            <person name="Sun H."/>
            <person name="Kurtzman C.P."/>
            <person name="Blackwell M."/>
            <person name="Grigoriev I.V."/>
            <person name="Jeffries T.W."/>
        </authorList>
    </citation>
    <scope>NUCLEOTIDE SEQUENCE [LARGE SCALE GENOMIC DNA]</scope>
    <source>
        <strain evidence="9">DSM 1968</strain>
    </source>
</reference>
<name>A0A1D2VD61_9ASCO</name>
<evidence type="ECO:0000256" key="3">
    <source>
        <dbReference type="ARBA" id="ARBA00021704"/>
    </source>
</evidence>
<dbReference type="GO" id="GO:0031515">
    <property type="term" value="C:tRNA (m1A) methyltransferase complex"/>
    <property type="evidence" value="ECO:0007669"/>
    <property type="project" value="UniProtKB-UniRule"/>
</dbReference>
<dbReference type="GO" id="GO:0160107">
    <property type="term" value="F:tRNA (adenine(58)-N1)-methyltransferase activity"/>
    <property type="evidence" value="ECO:0007669"/>
    <property type="project" value="EnsemblFungi"/>
</dbReference>
<evidence type="ECO:0000313" key="8">
    <source>
        <dbReference type="EMBL" id="ODV59433.1"/>
    </source>
</evidence>
<gene>
    <name evidence="8" type="ORF">ASCRUDRAFT_77171</name>
</gene>
<dbReference type="Pfam" id="PF04189">
    <property type="entry name" value="Gcd10p"/>
    <property type="match status" value="1"/>
</dbReference>
<dbReference type="FunCoup" id="A0A1D2VD61">
    <property type="interactions" value="941"/>
</dbReference>
<evidence type="ECO:0000256" key="6">
    <source>
        <dbReference type="PIRNR" id="PIRNR038170"/>
    </source>
</evidence>
<dbReference type="InParanoid" id="A0A1D2VD61"/>
<keyword evidence="8" id="KW-0808">Transferase</keyword>
<dbReference type="GeneID" id="30967382"/>
<keyword evidence="5 6" id="KW-0539">Nucleus</keyword>
<dbReference type="PIRSF" id="PIRSF038170">
    <property type="entry name" value="tRNA_m1A_mtfrase"/>
    <property type="match status" value="1"/>
</dbReference>
<feature type="region of interest" description="Disordered" evidence="7">
    <location>
        <begin position="438"/>
        <end position="484"/>
    </location>
</feature>
<dbReference type="RefSeq" id="XP_020045740.1">
    <property type="nucleotide sequence ID" value="XM_020193746.1"/>
</dbReference>
<comment type="similarity">
    <text evidence="2 6">Belongs to the TRM6/GCD10 family.</text>
</comment>
<dbReference type="Proteomes" id="UP000095038">
    <property type="component" value="Unassembled WGS sequence"/>
</dbReference>
<keyword evidence="4 6" id="KW-0819">tRNA processing</keyword>
<dbReference type="InterPro" id="IPR017423">
    <property type="entry name" value="TRM6"/>
</dbReference>
<protein>
    <recommendedName>
        <fullName evidence="3 6">tRNA (adenine(58)-N(1))-methyltransferase non-catalytic subunit TRM6</fullName>
    </recommendedName>
</protein>
<organism evidence="8 9">
    <name type="scientific">Ascoidea rubescens DSM 1968</name>
    <dbReference type="NCBI Taxonomy" id="1344418"/>
    <lineage>
        <taxon>Eukaryota</taxon>
        <taxon>Fungi</taxon>
        <taxon>Dikarya</taxon>
        <taxon>Ascomycota</taxon>
        <taxon>Saccharomycotina</taxon>
        <taxon>Saccharomycetes</taxon>
        <taxon>Ascoideaceae</taxon>
        <taxon>Ascoidea</taxon>
    </lineage>
</organism>
<dbReference type="PANTHER" id="PTHR12945">
    <property type="entry name" value="TRANSLATION INITIATION FACTOR EIF3-RELATED"/>
    <property type="match status" value="1"/>
</dbReference>
<dbReference type="EMBL" id="KV454486">
    <property type="protein sequence ID" value="ODV59433.1"/>
    <property type="molecule type" value="Genomic_DNA"/>
</dbReference>
<evidence type="ECO:0000256" key="1">
    <source>
        <dbReference type="ARBA" id="ARBA00004123"/>
    </source>
</evidence>
<feature type="compositionally biased region" description="Basic and acidic residues" evidence="7">
    <location>
        <begin position="446"/>
        <end position="484"/>
    </location>
</feature>
<evidence type="ECO:0000256" key="4">
    <source>
        <dbReference type="ARBA" id="ARBA00022694"/>
    </source>
</evidence>
<keyword evidence="9" id="KW-1185">Reference proteome</keyword>
<accession>A0A1D2VD61</accession>
<dbReference type="AlphaFoldDB" id="A0A1D2VD61"/>
<evidence type="ECO:0000313" key="9">
    <source>
        <dbReference type="Proteomes" id="UP000095038"/>
    </source>
</evidence>
<evidence type="ECO:0000256" key="5">
    <source>
        <dbReference type="ARBA" id="ARBA00023242"/>
    </source>
</evidence>
<keyword evidence="8" id="KW-0489">Methyltransferase</keyword>
<evidence type="ECO:0000256" key="2">
    <source>
        <dbReference type="ARBA" id="ARBA00008320"/>
    </source>
</evidence>